<name>A0A5B6VLT0_9ROSI</name>
<dbReference type="Gene3D" id="3.30.70.270">
    <property type="match status" value="2"/>
</dbReference>
<dbReference type="OrthoDB" id="3193212at2759"/>
<dbReference type="InterPro" id="IPR043502">
    <property type="entry name" value="DNA/RNA_pol_sf"/>
</dbReference>
<evidence type="ECO:0000313" key="1">
    <source>
        <dbReference type="EMBL" id="KAA3470018.1"/>
    </source>
</evidence>
<keyword evidence="1" id="KW-0695">RNA-directed DNA polymerase</keyword>
<gene>
    <name evidence="1" type="ORF">EPI10_015759</name>
</gene>
<dbReference type="AlphaFoldDB" id="A0A5B6VLT0"/>
<evidence type="ECO:0000313" key="2">
    <source>
        <dbReference type="Proteomes" id="UP000325315"/>
    </source>
</evidence>
<dbReference type="Proteomes" id="UP000325315">
    <property type="component" value="Unassembled WGS sequence"/>
</dbReference>
<protein>
    <submittedName>
        <fullName evidence="1">RNA-directed DNA polymerase-like protein</fullName>
    </submittedName>
</protein>
<keyword evidence="2" id="KW-1185">Reference proteome</keyword>
<comment type="caution">
    <text evidence="1">The sequence shown here is derived from an EMBL/GenBank/DDBJ whole genome shotgun (WGS) entry which is preliminary data.</text>
</comment>
<dbReference type="PANTHER" id="PTHR33064:SF37">
    <property type="entry name" value="RIBONUCLEASE H"/>
    <property type="match status" value="1"/>
</dbReference>
<proteinExistence type="predicted"/>
<dbReference type="EMBL" id="SMMG02000006">
    <property type="protein sequence ID" value="KAA3470018.1"/>
    <property type="molecule type" value="Genomic_DNA"/>
</dbReference>
<dbReference type="SUPFAM" id="SSF56672">
    <property type="entry name" value="DNA/RNA polymerases"/>
    <property type="match status" value="1"/>
</dbReference>
<sequence>MGRCDCVLVTDKSIVVFVEYILIYLRNETKHAKHLNIVLKTLHEKQLFAKFSEWLLEVEFLGHMVSMDIIQVDPSRILVVLSRKPLRNITEVRSFLGLARYYRCFVTGFSITALPLMRLL</sequence>
<dbReference type="InterPro" id="IPR051320">
    <property type="entry name" value="Viral_Replic_Matur_Polypro"/>
</dbReference>
<keyword evidence="1" id="KW-0548">Nucleotidyltransferase</keyword>
<dbReference type="InterPro" id="IPR043128">
    <property type="entry name" value="Rev_trsase/Diguanyl_cyclase"/>
</dbReference>
<accession>A0A5B6VLT0</accession>
<dbReference type="GO" id="GO:0003964">
    <property type="term" value="F:RNA-directed DNA polymerase activity"/>
    <property type="evidence" value="ECO:0007669"/>
    <property type="project" value="UniProtKB-KW"/>
</dbReference>
<reference evidence="2" key="1">
    <citation type="journal article" date="2019" name="Plant Biotechnol. J.">
        <title>Genome sequencing of the Australian wild diploid species Gossypium australe highlights disease resistance and delayed gland morphogenesis.</title>
        <authorList>
            <person name="Cai Y."/>
            <person name="Cai X."/>
            <person name="Wang Q."/>
            <person name="Wang P."/>
            <person name="Zhang Y."/>
            <person name="Cai C."/>
            <person name="Xu Y."/>
            <person name="Wang K."/>
            <person name="Zhou Z."/>
            <person name="Wang C."/>
            <person name="Geng S."/>
            <person name="Li B."/>
            <person name="Dong Q."/>
            <person name="Hou Y."/>
            <person name="Wang H."/>
            <person name="Ai P."/>
            <person name="Liu Z."/>
            <person name="Yi F."/>
            <person name="Sun M."/>
            <person name="An G."/>
            <person name="Cheng J."/>
            <person name="Zhang Y."/>
            <person name="Shi Q."/>
            <person name="Xie Y."/>
            <person name="Shi X."/>
            <person name="Chang Y."/>
            <person name="Huang F."/>
            <person name="Chen Y."/>
            <person name="Hong S."/>
            <person name="Mi L."/>
            <person name="Sun Q."/>
            <person name="Zhang L."/>
            <person name="Zhou B."/>
            <person name="Peng R."/>
            <person name="Zhang X."/>
            <person name="Liu F."/>
        </authorList>
    </citation>
    <scope>NUCLEOTIDE SEQUENCE [LARGE SCALE GENOMIC DNA]</scope>
    <source>
        <strain evidence="2">cv. PA1801</strain>
    </source>
</reference>
<dbReference type="PANTHER" id="PTHR33064">
    <property type="entry name" value="POL PROTEIN"/>
    <property type="match status" value="1"/>
</dbReference>
<organism evidence="1 2">
    <name type="scientific">Gossypium australe</name>
    <dbReference type="NCBI Taxonomy" id="47621"/>
    <lineage>
        <taxon>Eukaryota</taxon>
        <taxon>Viridiplantae</taxon>
        <taxon>Streptophyta</taxon>
        <taxon>Embryophyta</taxon>
        <taxon>Tracheophyta</taxon>
        <taxon>Spermatophyta</taxon>
        <taxon>Magnoliopsida</taxon>
        <taxon>eudicotyledons</taxon>
        <taxon>Gunneridae</taxon>
        <taxon>Pentapetalae</taxon>
        <taxon>rosids</taxon>
        <taxon>malvids</taxon>
        <taxon>Malvales</taxon>
        <taxon>Malvaceae</taxon>
        <taxon>Malvoideae</taxon>
        <taxon>Gossypium</taxon>
    </lineage>
</organism>
<keyword evidence="1" id="KW-0808">Transferase</keyword>